<dbReference type="RefSeq" id="WP_071900804.1">
    <property type="nucleotide sequence ID" value="NZ_MPIN01000006.1"/>
</dbReference>
<name>A0A1L9B7S8_9BACT</name>
<gene>
    <name evidence="1" type="ORF">BON30_24485</name>
</gene>
<dbReference type="EMBL" id="MPIN01000006">
    <property type="protein sequence ID" value="OJH38298.1"/>
    <property type="molecule type" value="Genomic_DNA"/>
</dbReference>
<proteinExistence type="predicted"/>
<comment type="caution">
    <text evidence="1">The sequence shown here is derived from an EMBL/GenBank/DDBJ whole genome shotgun (WGS) entry which is preliminary data.</text>
</comment>
<accession>A0A1L9B7S8</accession>
<dbReference type="OrthoDB" id="5502956at2"/>
<reference evidence="2" key="1">
    <citation type="submission" date="2016-11" db="EMBL/GenBank/DDBJ databases">
        <authorList>
            <person name="Shukria A."/>
            <person name="Stevens D.C."/>
        </authorList>
    </citation>
    <scope>NUCLEOTIDE SEQUENCE [LARGE SCALE GENOMIC DNA]</scope>
    <source>
        <strain evidence="2">Cbfe23</strain>
    </source>
</reference>
<evidence type="ECO:0000313" key="2">
    <source>
        <dbReference type="Proteomes" id="UP000182229"/>
    </source>
</evidence>
<dbReference type="Proteomes" id="UP000182229">
    <property type="component" value="Unassembled WGS sequence"/>
</dbReference>
<evidence type="ECO:0000313" key="1">
    <source>
        <dbReference type="EMBL" id="OJH38298.1"/>
    </source>
</evidence>
<dbReference type="STRING" id="83449.BON30_24485"/>
<protein>
    <submittedName>
        <fullName evidence="1">Uncharacterized protein</fullName>
    </submittedName>
</protein>
<dbReference type="AlphaFoldDB" id="A0A1L9B7S8"/>
<keyword evidence="2" id="KW-1185">Reference proteome</keyword>
<organism evidence="1 2">
    <name type="scientific">Cystobacter ferrugineus</name>
    <dbReference type="NCBI Taxonomy" id="83449"/>
    <lineage>
        <taxon>Bacteria</taxon>
        <taxon>Pseudomonadati</taxon>
        <taxon>Myxococcota</taxon>
        <taxon>Myxococcia</taxon>
        <taxon>Myxococcales</taxon>
        <taxon>Cystobacterineae</taxon>
        <taxon>Archangiaceae</taxon>
        <taxon>Cystobacter</taxon>
    </lineage>
</organism>
<sequence>MINRVQDHLEAIYGLTCEARAELFLVDSEAAVLLGSTGRSEEELLVREEDGAVEMALYLAPALLRRLEPYEGAPVHALMERELDGFCQLAEGVSHFVYLAHTVTQERTVSLLELEAQAEVDKFALCLLHRWGAGVREWAEELRSRLFDRVSYRTRLSEEERWRYQEANRLSRNFCSRLMGHVASRRLERLLSDLRYAYRLGAEAKLRHFAQVS</sequence>
<reference evidence="1 2" key="2">
    <citation type="submission" date="2016-12" db="EMBL/GenBank/DDBJ databases">
        <title>Draft Genome Sequence of Cystobacter ferrugineus Strain Cbfe23.</title>
        <authorList>
            <person name="Akbar S."/>
            <person name="Dowd S.E."/>
            <person name="Stevens D.C."/>
        </authorList>
    </citation>
    <scope>NUCLEOTIDE SEQUENCE [LARGE SCALE GENOMIC DNA]</scope>
    <source>
        <strain evidence="1 2">Cbfe23</strain>
    </source>
</reference>